<gene>
    <name evidence="2" type="ORF">NPIL_418661</name>
</gene>
<keyword evidence="3" id="KW-1185">Reference proteome</keyword>
<evidence type="ECO:0000313" key="2">
    <source>
        <dbReference type="EMBL" id="GFS49776.1"/>
    </source>
</evidence>
<organism evidence="2 3">
    <name type="scientific">Nephila pilipes</name>
    <name type="common">Giant wood spider</name>
    <name type="synonym">Nephila maculata</name>
    <dbReference type="NCBI Taxonomy" id="299642"/>
    <lineage>
        <taxon>Eukaryota</taxon>
        <taxon>Metazoa</taxon>
        <taxon>Ecdysozoa</taxon>
        <taxon>Arthropoda</taxon>
        <taxon>Chelicerata</taxon>
        <taxon>Arachnida</taxon>
        <taxon>Araneae</taxon>
        <taxon>Araneomorphae</taxon>
        <taxon>Entelegynae</taxon>
        <taxon>Araneoidea</taxon>
        <taxon>Nephilidae</taxon>
        <taxon>Nephila</taxon>
    </lineage>
</organism>
<accession>A0A8X6ILE7</accession>
<evidence type="ECO:0000313" key="3">
    <source>
        <dbReference type="Proteomes" id="UP000887013"/>
    </source>
</evidence>
<evidence type="ECO:0000256" key="1">
    <source>
        <dbReference type="SAM" id="MobiDB-lite"/>
    </source>
</evidence>
<sequence length="131" mass="15268">MLVKKTAHSREYPSKHYAPKRSSPSSRFDKSIQACSTSSFSRGDKLKTDDRSERDHWYRVMVAYSPHRTHDFVKEVIIQEVQSHPNLEENKCLVHDDEGKCLTPEQKNDLDSLLKRYETVFEPEGKPTPFT</sequence>
<proteinExistence type="predicted"/>
<comment type="caution">
    <text evidence="2">The sequence shown here is derived from an EMBL/GenBank/DDBJ whole genome shotgun (WGS) entry which is preliminary data.</text>
</comment>
<reference evidence="2" key="1">
    <citation type="submission" date="2020-08" db="EMBL/GenBank/DDBJ databases">
        <title>Multicomponent nature underlies the extraordinary mechanical properties of spider dragline silk.</title>
        <authorList>
            <person name="Kono N."/>
            <person name="Nakamura H."/>
            <person name="Mori M."/>
            <person name="Yoshida Y."/>
            <person name="Ohtoshi R."/>
            <person name="Malay A.D."/>
            <person name="Moran D.A.P."/>
            <person name="Tomita M."/>
            <person name="Numata K."/>
            <person name="Arakawa K."/>
        </authorList>
    </citation>
    <scope>NUCLEOTIDE SEQUENCE</scope>
</reference>
<feature type="region of interest" description="Disordered" evidence="1">
    <location>
        <begin position="1"/>
        <end position="51"/>
    </location>
</feature>
<feature type="compositionally biased region" description="Basic and acidic residues" evidence="1">
    <location>
        <begin position="42"/>
        <end position="51"/>
    </location>
</feature>
<protein>
    <submittedName>
        <fullName evidence="2">Uncharacterized protein</fullName>
    </submittedName>
</protein>
<dbReference type="Proteomes" id="UP000887013">
    <property type="component" value="Unassembled WGS sequence"/>
</dbReference>
<name>A0A8X6ILE7_NEPPI</name>
<dbReference type="EMBL" id="BMAW01091430">
    <property type="protein sequence ID" value="GFS49776.1"/>
    <property type="molecule type" value="Genomic_DNA"/>
</dbReference>
<dbReference type="OrthoDB" id="10519066at2759"/>
<dbReference type="AlphaFoldDB" id="A0A8X6ILE7"/>